<accession>A0A4W4ECK3</accession>
<evidence type="ECO:0000256" key="1">
    <source>
        <dbReference type="SAM" id="MobiDB-lite"/>
    </source>
</evidence>
<protein>
    <submittedName>
        <fullName evidence="3">Target of myb1 membrane trafficking protein</fullName>
    </submittedName>
</protein>
<reference evidence="4" key="2">
    <citation type="journal article" date="2017" name="Sci. Adv.">
        <title>A tail of two voltages: Proteomic comparison of the three electric organs of the electric eel.</title>
        <authorList>
            <person name="Traeger L.L."/>
            <person name="Sabat G."/>
            <person name="Barrett-Wilt G.A."/>
            <person name="Wells G.B."/>
            <person name="Sussman M.R."/>
        </authorList>
    </citation>
    <scope>NUCLEOTIDE SEQUENCE [LARGE SCALE GENOMIC DNA]</scope>
</reference>
<dbReference type="GO" id="GO:0043130">
    <property type="term" value="F:ubiquitin binding"/>
    <property type="evidence" value="ECO:0007669"/>
    <property type="project" value="InterPro"/>
</dbReference>
<reference evidence="3" key="4">
    <citation type="submission" date="2025-08" db="UniProtKB">
        <authorList>
            <consortium name="Ensembl"/>
        </authorList>
    </citation>
    <scope>IDENTIFICATION</scope>
</reference>
<dbReference type="GO" id="GO:0007165">
    <property type="term" value="P:signal transduction"/>
    <property type="evidence" value="ECO:0007669"/>
    <property type="project" value="TreeGrafter"/>
</dbReference>
<evidence type="ECO:0000313" key="4">
    <source>
        <dbReference type="Proteomes" id="UP000314983"/>
    </source>
</evidence>
<feature type="region of interest" description="Disordered" evidence="1">
    <location>
        <begin position="1"/>
        <end position="20"/>
    </location>
</feature>
<sequence>MEFLTGNPFSTPVGQRIEHATSPTLQSEDWGLNMEICDIINETEDGYVLFILPHKCSFIFGLGRCIP</sequence>
<dbReference type="PANTHER" id="PTHR13856:SF32">
    <property type="entry name" value="TARGET OF MYB1 MEMBRANE TRAFFICKING PROTEIN"/>
    <property type="match status" value="1"/>
</dbReference>
<evidence type="ECO:0000313" key="3">
    <source>
        <dbReference type="Ensembl" id="ENSEEEP00000008689.1"/>
    </source>
</evidence>
<organism evidence="3 4">
    <name type="scientific">Electrophorus electricus</name>
    <name type="common">Electric eel</name>
    <name type="synonym">Gymnotus electricus</name>
    <dbReference type="NCBI Taxonomy" id="8005"/>
    <lineage>
        <taxon>Eukaryota</taxon>
        <taxon>Metazoa</taxon>
        <taxon>Chordata</taxon>
        <taxon>Craniata</taxon>
        <taxon>Vertebrata</taxon>
        <taxon>Euteleostomi</taxon>
        <taxon>Actinopterygii</taxon>
        <taxon>Neopterygii</taxon>
        <taxon>Teleostei</taxon>
        <taxon>Ostariophysi</taxon>
        <taxon>Gymnotiformes</taxon>
        <taxon>Gymnotoidei</taxon>
        <taxon>Gymnotidae</taxon>
        <taxon>Electrophorus</taxon>
    </lineage>
</organism>
<dbReference type="GO" id="GO:0005768">
    <property type="term" value="C:endosome"/>
    <property type="evidence" value="ECO:0007669"/>
    <property type="project" value="TreeGrafter"/>
</dbReference>
<dbReference type="GO" id="GO:0035091">
    <property type="term" value="F:phosphatidylinositol binding"/>
    <property type="evidence" value="ECO:0007669"/>
    <property type="project" value="InterPro"/>
</dbReference>
<reference evidence="3" key="5">
    <citation type="submission" date="2025-09" db="UniProtKB">
        <authorList>
            <consortium name="Ensembl"/>
        </authorList>
    </citation>
    <scope>IDENTIFICATION</scope>
</reference>
<dbReference type="GO" id="GO:0030276">
    <property type="term" value="F:clathrin binding"/>
    <property type="evidence" value="ECO:0007669"/>
    <property type="project" value="TreeGrafter"/>
</dbReference>
<proteinExistence type="predicted"/>
<reference evidence="4" key="1">
    <citation type="journal article" date="2014" name="Science">
        <title>Nonhuman genetics. Genomic basis for the convergent evolution of electric organs.</title>
        <authorList>
            <person name="Gallant J.R."/>
            <person name="Traeger L.L."/>
            <person name="Volkening J.D."/>
            <person name="Moffett H."/>
            <person name="Chen P.H."/>
            <person name="Novina C.D."/>
            <person name="Phillips G.N.Jr."/>
            <person name="Anand R."/>
            <person name="Wells G.B."/>
            <person name="Pinch M."/>
            <person name="Guth R."/>
            <person name="Unguez G.A."/>
            <person name="Albert J.S."/>
            <person name="Zakon H.H."/>
            <person name="Samanta M.P."/>
            <person name="Sussman M.R."/>
        </authorList>
    </citation>
    <scope>NUCLEOTIDE SEQUENCE [LARGE SCALE GENOMIC DNA]</scope>
</reference>
<dbReference type="GO" id="GO:0016020">
    <property type="term" value="C:membrane"/>
    <property type="evidence" value="ECO:0007669"/>
    <property type="project" value="TreeGrafter"/>
</dbReference>
<dbReference type="Proteomes" id="UP000314983">
    <property type="component" value="Chromosome 1"/>
</dbReference>
<dbReference type="Pfam" id="PF00790">
    <property type="entry name" value="VHS"/>
    <property type="match status" value="1"/>
</dbReference>
<name>A0A4W4ECK3_ELEEL</name>
<dbReference type="GeneTree" id="ENSGT00940000156865"/>
<dbReference type="SUPFAM" id="SSF48464">
    <property type="entry name" value="ENTH/VHS domain"/>
    <property type="match status" value="1"/>
</dbReference>
<evidence type="ECO:0000259" key="2">
    <source>
        <dbReference type="PROSITE" id="PS50179"/>
    </source>
</evidence>
<dbReference type="AlphaFoldDB" id="A0A4W4ECK3"/>
<feature type="domain" description="VHS" evidence="2">
    <location>
        <begin position="20"/>
        <end position="46"/>
    </location>
</feature>
<keyword evidence="4" id="KW-1185">Reference proteome</keyword>
<dbReference type="Ensembl" id="ENSEEET00000008801.2">
    <property type="protein sequence ID" value="ENSEEEP00000008689.1"/>
    <property type="gene ID" value="ENSEEEG00000004511.2"/>
</dbReference>
<dbReference type="Gene3D" id="1.25.40.90">
    <property type="match status" value="1"/>
</dbReference>
<dbReference type="InterPro" id="IPR008942">
    <property type="entry name" value="ENTH_VHS"/>
</dbReference>
<reference evidence="3" key="3">
    <citation type="submission" date="2020-05" db="EMBL/GenBank/DDBJ databases">
        <title>Electrophorus electricus (electric eel) genome, fEleEle1, primary haplotype.</title>
        <authorList>
            <person name="Myers G."/>
            <person name="Meyer A."/>
            <person name="Fedrigo O."/>
            <person name="Formenti G."/>
            <person name="Rhie A."/>
            <person name="Tracey A."/>
            <person name="Sims Y."/>
            <person name="Jarvis E.D."/>
        </authorList>
    </citation>
    <scope>NUCLEOTIDE SEQUENCE [LARGE SCALE GENOMIC DNA]</scope>
</reference>
<dbReference type="PANTHER" id="PTHR13856">
    <property type="entry name" value="VHS DOMAIN CONTAINING PROTEIN FAMILY"/>
    <property type="match status" value="1"/>
</dbReference>
<dbReference type="InterPro" id="IPR002014">
    <property type="entry name" value="VHS_dom"/>
</dbReference>
<dbReference type="PROSITE" id="PS50179">
    <property type="entry name" value="VHS"/>
    <property type="match status" value="1"/>
</dbReference>